<evidence type="ECO:0000313" key="2">
    <source>
        <dbReference type="EMBL" id="SDF61031.1"/>
    </source>
</evidence>
<dbReference type="EMBL" id="FNAX01000009">
    <property type="protein sequence ID" value="SDF61031.1"/>
    <property type="molecule type" value="Genomic_DNA"/>
</dbReference>
<dbReference type="GO" id="GO:0017000">
    <property type="term" value="P:antibiotic biosynthetic process"/>
    <property type="evidence" value="ECO:0007669"/>
    <property type="project" value="UniProtKB-ARBA"/>
</dbReference>
<protein>
    <submittedName>
        <fullName evidence="2">Methyltransferase domain-containing protein</fullName>
    </submittedName>
</protein>
<dbReference type="CDD" id="cd02440">
    <property type="entry name" value="AdoMet_MTases"/>
    <property type="match status" value="1"/>
</dbReference>
<evidence type="ECO:0000313" key="3">
    <source>
        <dbReference type="Proteomes" id="UP000198614"/>
    </source>
</evidence>
<gene>
    <name evidence="2" type="ORF">SAMN05216260_109197</name>
</gene>
<feature type="domain" description="Methyltransferase type 12" evidence="1">
    <location>
        <begin position="52"/>
        <end position="150"/>
    </location>
</feature>
<reference evidence="2 3" key="1">
    <citation type="submission" date="2016-10" db="EMBL/GenBank/DDBJ databases">
        <authorList>
            <person name="de Groot N.N."/>
        </authorList>
    </citation>
    <scope>NUCLEOTIDE SEQUENCE [LARGE SCALE GENOMIC DNA]</scope>
    <source>
        <strain evidence="2 3">CGMCC 4.1859</strain>
    </source>
</reference>
<proteinExistence type="predicted"/>
<dbReference type="PANTHER" id="PTHR43861">
    <property type="entry name" value="TRANS-ACONITATE 2-METHYLTRANSFERASE-RELATED"/>
    <property type="match status" value="1"/>
</dbReference>
<dbReference type="InterPro" id="IPR029063">
    <property type="entry name" value="SAM-dependent_MTases_sf"/>
</dbReference>
<dbReference type="SUPFAM" id="SSF53335">
    <property type="entry name" value="S-adenosyl-L-methionine-dependent methyltransferases"/>
    <property type="match status" value="1"/>
</dbReference>
<dbReference type="GO" id="GO:0032259">
    <property type="term" value="P:methylation"/>
    <property type="evidence" value="ECO:0007669"/>
    <property type="project" value="UniProtKB-KW"/>
</dbReference>
<dbReference type="PANTHER" id="PTHR43861:SF1">
    <property type="entry name" value="TRANS-ACONITATE 2-METHYLTRANSFERASE"/>
    <property type="match status" value="1"/>
</dbReference>
<keyword evidence="2" id="KW-0808">Transferase</keyword>
<dbReference type="GO" id="GO:0008168">
    <property type="term" value="F:methyltransferase activity"/>
    <property type="evidence" value="ECO:0007669"/>
    <property type="project" value="UniProtKB-KW"/>
</dbReference>
<dbReference type="Pfam" id="PF08242">
    <property type="entry name" value="Methyltransf_12"/>
    <property type="match status" value="1"/>
</dbReference>
<dbReference type="Gene3D" id="3.40.50.150">
    <property type="entry name" value="Vaccinia Virus protein VP39"/>
    <property type="match status" value="1"/>
</dbReference>
<dbReference type="OrthoDB" id="3382693at2"/>
<accession>A0A1G7MH30</accession>
<sequence length="290" mass="30936">MTHPSPHTAHSAQEHDAGDLSELLDLDAEVLAGHLASLVARLPVTDTPRHLLDLGCGTGAGTFALLDRFPRAEVTAVDSSPAHLRRLHEKAAAAGLADRVHPVAADLDAEEWPDLGAPDLVWASAALHHLADPERALRRVRGLLAPGGLLAVVELAGFPRFLPADAPAGAPGLEDRCHAALDRRHAAHLAHRHENWAPLLRSTGFDVEAERTLAIEPGRGPQVPSDREAVARYASSALRRVREAVAAELTPRDLAALDALLDPDGPHALARRNDLGVRTTRTVWAARPTV</sequence>
<name>A0A1G7MH30_9ACTN</name>
<dbReference type="InterPro" id="IPR013217">
    <property type="entry name" value="Methyltransf_12"/>
</dbReference>
<dbReference type="AlphaFoldDB" id="A0A1G7MH30"/>
<evidence type="ECO:0000259" key="1">
    <source>
        <dbReference type="Pfam" id="PF08242"/>
    </source>
</evidence>
<keyword evidence="2" id="KW-0489">Methyltransferase</keyword>
<dbReference type="Proteomes" id="UP000198614">
    <property type="component" value="Unassembled WGS sequence"/>
</dbReference>
<organism evidence="2 3">
    <name type="scientific">Streptomyces griseoaurantiacus</name>
    <dbReference type="NCBI Taxonomy" id="68213"/>
    <lineage>
        <taxon>Bacteria</taxon>
        <taxon>Bacillati</taxon>
        <taxon>Actinomycetota</taxon>
        <taxon>Actinomycetes</taxon>
        <taxon>Kitasatosporales</taxon>
        <taxon>Streptomycetaceae</taxon>
        <taxon>Streptomyces</taxon>
        <taxon>Streptomyces aurantiacus group</taxon>
    </lineage>
</organism>